<sequence>MMITQSSQLNKSSNGSNGTTNINKRVSSGSKYSNSFAKNVTGSTGSSSKQSGGKKTKGRVKIKMEFIDNKLRRYTTFSKRKTGIMKKVSVGVSGGGGDDDEDDGGDSPGSDLRREKIYLKKKKFLPPKKNVVFYECNQTILRNLESQICKAQN</sequence>
<comment type="subcellular location">
    <subcellularLocation>
        <location evidence="1">Nucleus</location>
    </subcellularLocation>
</comment>
<dbReference type="EMBL" id="JXLN01012382">
    <property type="protein sequence ID" value="KPM08414.1"/>
    <property type="molecule type" value="Genomic_DNA"/>
</dbReference>
<feature type="compositionally biased region" description="Low complexity" evidence="6">
    <location>
        <begin position="41"/>
        <end position="51"/>
    </location>
</feature>
<dbReference type="AlphaFoldDB" id="A0A132ABP5"/>
<evidence type="ECO:0000256" key="2">
    <source>
        <dbReference type="ARBA" id="ARBA00023015"/>
    </source>
</evidence>
<evidence type="ECO:0000313" key="7">
    <source>
        <dbReference type="EMBL" id="KPM08414.1"/>
    </source>
</evidence>
<name>A0A132ABP5_SARSC</name>
<evidence type="ECO:0000256" key="6">
    <source>
        <dbReference type="SAM" id="MobiDB-lite"/>
    </source>
</evidence>
<comment type="caution">
    <text evidence="7">The sequence shown here is derived from an EMBL/GenBank/DDBJ whole genome shotgun (WGS) entry which is preliminary data.</text>
</comment>
<evidence type="ECO:0000256" key="4">
    <source>
        <dbReference type="ARBA" id="ARBA00023163"/>
    </source>
</evidence>
<accession>A0A132ABP5</accession>
<dbReference type="OrthoDB" id="2284405at2759"/>
<reference evidence="7 8" key="1">
    <citation type="journal article" date="2015" name="Parasit. Vectors">
        <title>Draft genome of the scabies mite.</title>
        <authorList>
            <person name="Rider S.D.Jr."/>
            <person name="Morgan M.S."/>
            <person name="Arlian L.G."/>
        </authorList>
    </citation>
    <scope>NUCLEOTIDE SEQUENCE [LARGE SCALE GENOMIC DNA]</scope>
    <source>
        <strain evidence="7">Arlian Lab</strain>
    </source>
</reference>
<evidence type="ECO:0000256" key="5">
    <source>
        <dbReference type="ARBA" id="ARBA00023242"/>
    </source>
</evidence>
<gene>
    <name evidence="7" type="ORF">QR98_0069310</name>
</gene>
<proteinExistence type="predicted"/>
<keyword evidence="5" id="KW-0539">Nucleus</keyword>
<keyword evidence="3" id="KW-0238">DNA-binding</keyword>
<dbReference type="GO" id="GO:0003677">
    <property type="term" value="F:DNA binding"/>
    <property type="evidence" value="ECO:0007669"/>
    <property type="project" value="UniProtKB-KW"/>
</dbReference>
<evidence type="ECO:0000313" key="8">
    <source>
        <dbReference type="Proteomes" id="UP000616769"/>
    </source>
</evidence>
<dbReference type="GO" id="GO:0005634">
    <property type="term" value="C:nucleus"/>
    <property type="evidence" value="ECO:0007669"/>
    <property type="project" value="UniProtKB-SubCell"/>
</dbReference>
<dbReference type="InterPro" id="IPR036879">
    <property type="entry name" value="TF_MADSbox_sf"/>
</dbReference>
<dbReference type="Pfam" id="PF00319">
    <property type="entry name" value="SRF-TF"/>
    <property type="match status" value="1"/>
</dbReference>
<dbReference type="PROSITE" id="PS50066">
    <property type="entry name" value="MADS_BOX_2"/>
    <property type="match status" value="1"/>
</dbReference>
<keyword evidence="4" id="KW-0804">Transcription</keyword>
<dbReference type="GO" id="GO:0046983">
    <property type="term" value="F:protein dimerization activity"/>
    <property type="evidence" value="ECO:0007669"/>
    <property type="project" value="InterPro"/>
</dbReference>
<dbReference type="SMART" id="SM00432">
    <property type="entry name" value="MADS"/>
    <property type="match status" value="1"/>
</dbReference>
<feature type="compositionally biased region" description="Low complexity" evidence="6">
    <location>
        <begin position="10"/>
        <end position="24"/>
    </location>
</feature>
<organism evidence="7 8">
    <name type="scientific">Sarcoptes scabiei</name>
    <name type="common">Itch mite</name>
    <name type="synonym">Acarus scabiei</name>
    <dbReference type="NCBI Taxonomy" id="52283"/>
    <lineage>
        <taxon>Eukaryota</taxon>
        <taxon>Metazoa</taxon>
        <taxon>Ecdysozoa</taxon>
        <taxon>Arthropoda</taxon>
        <taxon>Chelicerata</taxon>
        <taxon>Arachnida</taxon>
        <taxon>Acari</taxon>
        <taxon>Acariformes</taxon>
        <taxon>Sarcoptiformes</taxon>
        <taxon>Astigmata</taxon>
        <taxon>Psoroptidia</taxon>
        <taxon>Sarcoptoidea</taxon>
        <taxon>Sarcoptidae</taxon>
        <taxon>Sarcoptinae</taxon>
        <taxon>Sarcoptes</taxon>
    </lineage>
</organism>
<protein>
    <submittedName>
        <fullName evidence="7">Uncharacterized protein</fullName>
    </submittedName>
</protein>
<feature type="region of interest" description="Disordered" evidence="6">
    <location>
        <begin position="88"/>
        <end position="112"/>
    </location>
</feature>
<dbReference type="SUPFAM" id="SSF55455">
    <property type="entry name" value="SRF-like"/>
    <property type="match status" value="1"/>
</dbReference>
<keyword evidence="2" id="KW-0805">Transcription regulation</keyword>
<dbReference type="VEuPathDB" id="VectorBase:SSCA000353"/>
<feature type="compositionally biased region" description="Polar residues" evidence="6">
    <location>
        <begin position="25"/>
        <end position="40"/>
    </location>
</feature>
<evidence type="ECO:0000256" key="3">
    <source>
        <dbReference type="ARBA" id="ARBA00023125"/>
    </source>
</evidence>
<evidence type="ECO:0000256" key="1">
    <source>
        <dbReference type="ARBA" id="ARBA00004123"/>
    </source>
</evidence>
<dbReference type="InterPro" id="IPR002100">
    <property type="entry name" value="TF_MADSbox"/>
</dbReference>
<feature type="region of interest" description="Disordered" evidence="6">
    <location>
        <begin position="1"/>
        <end position="59"/>
    </location>
</feature>
<dbReference type="Proteomes" id="UP000616769">
    <property type="component" value="Unassembled WGS sequence"/>
</dbReference>